<feature type="domain" description="J" evidence="9">
    <location>
        <begin position="104"/>
        <end position="168"/>
    </location>
</feature>
<accession>A0A8T2QGF3</accession>
<feature type="transmembrane region" description="Helical" evidence="8">
    <location>
        <begin position="241"/>
        <end position="262"/>
    </location>
</feature>
<sequence length="354" mass="40967">MNANKDAAKAYLRIGNKALQEGDKSKAFKYLKKAYCLDTTLPLGLLLSSLEEDLKLDDGGPDTVAQKRTKQNISNPGENSYDSTTSGPSTEQLDIVQRLRKTKDYYEILGLSKNCTAEDIRKAYRKISLKVHPDKNCAPGAEDAFKLVSKAFSCLSNVDSRSKYDLYGSDEPQRIVQPRSTRYRYSHTNFPFEDMFDADEIFNSFFFGSENEFHRAQYVRRYRTSTTGARQTQQNCNNDNFNGFFTFLQLLPILALLLLALFPFSKPVYSMDQVAPYDFQFSTVKHQVPFYVTSMDFEKEYPPGSFSRKNVEARVERDMMDMLSYHCRRELHRQRWNRSLKTPNCDKLQAFYVE</sequence>
<dbReference type="EMBL" id="CM035440">
    <property type="protein sequence ID" value="KAH7282700.1"/>
    <property type="molecule type" value="Genomic_DNA"/>
</dbReference>
<evidence type="ECO:0000256" key="5">
    <source>
        <dbReference type="ARBA" id="ARBA00023136"/>
    </source>
</evidence>
<keyword evidence="3" id="KW-0256">Endoplasmic reticulum</keyword>
<dbReference type="InterPro" id="IPR019734">
    <property type="entry name" value="TPR_rpt"/>
</dbReference>
<dbReference type="InterPro" id="IPR051100">
    <property type="entry name" value="DnaJ_subfamily_B/C"/>
</dbReference>
<dbReference type="InterPro" id="IPR018253">
    <property type="entry name" value="DnaJ_domain_CS"/>
</dbReference>
<dbReference type="GO" id="GO:0005789">
    <property type="term" value="C:endoplasmic reticulum membrane"/>
    <property type="evidence" value="ECO:0007669"/>
    <property type="project" value="UniProtKB-SubCell"/>
</dbReference>
<protein>
    <recommendedName>
        <fullName evidence="9">J domain-containing protein</fullName>
    </recommendedName>
</protein>
<evidence type="ECO:0000256" key="7">
    <source>
        <dbReference type="SAM" id="MobiDB-lite"/>
    </source>
</evidence>
<keyword evidence="4 8" id="KW-1133">Transmembrane helix</keyword>
<keyword evidence="6" id="KW-0802">TPR repeat</keyword>
<comment type="caution">
    <text evidence="10">The sequence shown here is derived from an EMBL/GenBank/DDBJ whole genome shotgun (WGS) entry which is preliminary data.</text>
</comment>
<evidence type="ECO:0000256" key="4">
    <source>
        <dbReference type="ARBA" id="ARBA00022989"/>
    </source>
</evidence>
<dbReference type="GO" id="GO:0071218">
    <property type="term" value="P:cellular response to misfolded protein"/>
    <property type="evidence" value="ECO:0007669"/>
    <property type="project" value="TreeGrafter"/>
</dbReference>
<dbReference type="InterPro" id="IPR015399">
    <property type="entry name" value="DUF1977_DnaJ-like"/>
</dbReference>
<dbReference type="PROSITE" id="PS00636">
    <property type="entry name" value="DNAJ_1"/>
    <property type="match status" value="1"/>
</dbReference>
<evidence type="ECO:0000256" key="6">
    <source>
        <dbReference type="PROSITE-ProRule" id="PRU00339"/>
    </source>
</evidence>
<keyword evidence="11" id="KW-1185">Reference proteome</keyword>
<gene>
    <name evidence="10" type="ORF">KP509_35G044300</name>
</gene>
<comment type="subcellular location">
    <subcellularLocation>
        <location evidence="1">Endoplasmic reticulum membrane</location>
        <topology evidence="1">Single-pass membrane protein</topology>
    </subcellularLocation>
</comment>
<dbReference type="Proteomes" id="UP000825935">
    <property type="component" value="Chromosome 35"/>
</dbReference>
<evidence type="ECO:0000259" key="9">
    <source>
        <dbReference type="PROSITE" id="PS50076"/>
    </source>
</evidence>
<dbReference type="SMART" id="SM00271">
    <property type="entry name" value="DnaJ"/>
    <property type="match status" value="1"/>
</dbReference>
<organism evidence="10 11">
    <name type="scientific">Ceratopteris richardii</name>
    <name type="common">Triangle waterfern</name>
    <dbReference type="NCBI Taxonomy" id="49495"/>
    <lineage>
        <taxon>Eukaryota</taxon>
        <taxon>Viridiplantae</taxon>
        <taxon>Streptophyta</taxon>
        <taxon>Embryophyta</taxon>
        <taxon>Tracheophyta</taxon>
        <taxon>Polypodiopsida</taxon>
        <taxon>Polypodiidae</taxon>
        <taxon>Polypodiales</taxon>
        <taxon>Pteridineae</taxon>
        <taxon>Pteridaceae</taxon>
        <taxon>Parkerioideae</taxon>
        <taxon>Ceratopteris</taxon>
    </lineage>
</organism>
<dbReference type="GO" id="GO:0030544">
    <property type="term" value="F:Hsp70 protein binding"/>
    <property type="evidence" value="ECO:0007669"/>
    <property type="project" value="TreeGrafter"/>
</dbReference>
<dbReference type="OMA" id="NKAPGAM"/>
<dbReference type="EMBL" id="CM035440">
    <property type="protein sequence ID" value="KAH7282701.1"/>
    <property type="molecule type" value="Genomic_DNA"/>
</dbReference>
<dbReference type="InterPro" id="IPR001623">
    <property type="entry name" value="DnaJ_domain"/>
</dbReference>
<dbReference type="Pfam" id="PF00226">
    <property type="entry name" value="DnaJ"/>
    <property type="match status" value="1"/>
</dbReference>
<feature type="repeat" description="TPR" evidence="6">
    <location>
        <begin position="8"/>
        <end position="41"/>
    </location>
</feature>
<dbReference type="PANTHER" id="PTHR43908:SF3">
    <property type="entry name" value="AT29763P-RELATED"/>
    <property type="match status" value="1"/>
</dbReference>
<keyword evidence="2 8" id="KW-0812">Transmembrane</keyword>
<evidence type="ECO:0000256" key="1">
    <source>
        <dbReference type="ARBA" id="ARBA00004389"/>
    </source>
</evidence>
<feature type="compositionally biased region" description="Polar residues" evidence="7">
    <location>
        <begin position="71"/>
        <end position="90"/>
    </location>
</feature>
<dbReference type="SUPFAM" id="SSF46565">
    <property type="entry name" value="Chaperone J-domain"/>
    <property type="match status" value="1"/>
</dbReference>
<evidence type="ECO:0000256" key="8">
    <source>
        <dbReference type="SAM" id="Phobius"/>
    </source>
</evidence>
<dbReference type="AlphaFoldDB" id="A0A8T2QGF3"/>
<evidence type="ECO:0000256" key="3">
    <source>
        <dbReference type="ARBA" id="ARBA00022824"/>
    </source>
</evidence>
<evidence type="ECO:0000313" key="10">
    <source>
        <dbReference type="EMBL" id="KAH7282700.1"/>
    </source>
</evidence>
<keyword evidence="5 8" id="KW-0472">Membrane</keyword>
<evidence type="ECO:0000256" key="2">
    <source>
        <dbReference type="ARBA" id="ARBA00022692"/>
    </source>
</evidence>
<dbReference type="InterPro" id="IPR036869">
    <property type="entry name" value="J_dom_sf"/>
</dbReference>
<dbReference type="PANTHER" id="PTHR43908">
    <property type="entry name" value="AT29763P-RELATED"/>
    <property type="match status" value="1"/>
</dbReference>
<name>A0A8T2QGF3_CERRI</name>
<dbReference type="PRINTS" id="PR00625">
    <property type="entry name" value="JDOMAIN"/>
</dbReference>
<dbReference type="PROSITE" id="PS50076">
    <property type="entry name" value="DNAJ_2"/>
    <property type="match status" value="1"/>
</dbReference>
<dbReference type="Gene3D" id="1.10.287.110">
    <property type="entry name" value="DnaJ domain"/>
    <property type="match status" value="1"/>
</dbReference>
<dbReference type="PROSITE" id="PS50005">
    <property type="entry name" value="TPR"/>
    <property type="match status" value="1"/>
</dbReference>
<dbReference type="CDD" id="cd06257">
    <property type="entry name" value="DnaJ"/>
    <property type="match status" value="1"/>
</dbReference>
<proteinExistence type="predicted"/>
<dbReference type="Pfam" id="PF09320">
    <property type="entry name" value="DUF1977"/>
    <property type="match status" value="1"/>
</dbReference>
<feature type="region of interest" description="Disordered" evidence="7">
    <location>
        <begin position="58"/>
        <end position="90"/>
    </location>
</feature>
<reference evidence="10" key="1">
    <citation type="submission" date="2021-08" db="EMBL/GenBank/DDBJ databases">
        <title>WGS assembly of Ceratopteris richardii.</title>
        <authorList>
            <person name="Marchant D.B."/>
            <person name="Chen G."/>
            <person name="Jenkins J."/>
            <person name="Shu S."/>
            <person name="Leebens-Mack J."/>
            <person name="Grimwood J."/>
            <person name="Schmutz J."/>
            <person name="Soltis P."/>
            <person name="Soltis D."/>
            <person name="Chen Z.-H."/>
        </authorList>
    </citation>
    <scope>NUCLEOTIDE SEQUENCE</scope>
    <source>
        <strain evidence="10">Whitten #5841</strain>
        <tissue evidence="10">Leaf</tissue>
    </source>
</reference>
<evidence type="ECO:0000313" key="11">
    <source>
        <dbReference type="Proteomes" id="UP000825935"/>
    </source>
</evidence>
<dbReference type="OrthoDB" id="10250354at2759"/>